<dbReference type="EMBL" id="NIZV01000466">
    <property type="protein sequence ID" value="RSL88746.1"/>
    <property type="molecule type" value="Genomic_DNA"/>
</dbReference>
<comment type="caution">
    <text evidence="1">The sequence shown here is derived from an EMBL/GenBank/DDBJ whole genome shotgun (WGS) entry which is preliminary data.</text>
</comment>
<dbReference type="AlphaFoldDB" id="A0A428SG57"/>
<name>A0A428SG57_9HYPO</name>
<protein>
    <submittedName>
        <fullName evidence="1">Uncharacterized protein</fullName>
    </submittedName>
</protein>
<sequence>MSDFFERFELSATAKRLVEAAGQNLTGKKPLPQKTDESAKGFQYDWCRQHQLLWDQVSKDRAGQIKALIGSPPLRLVKSVVTLDAEYSLRTPAGMTSMVIPIDEQITEVAILPARRDVIKGQKVIEGQNWRPDLGYQLREE</sequence>
<keyword evidence="2" id="KW-1185">Reference proteome</keyword>
<evidence type="ECO:0000313" key="2">
    <source>
        <dbReference type="Proteomes" id="UP000288429"/>
    </source>
</evidence>
<reference evidence="1 2" key="1">
    <citation type="submission" date="2017-06" db="EMBL/GenBank/DDBJ databases">
        <title>Cmopartive genomic analysis of Ambrosia Fusariam Clade fungi.</title>
        <authorList>
            <person name="Stajich J.E."/>
            <person name="Carrillo J."/>
            <person name="Kijimoto T."/>
            <person name="Eskalen A."/>
            <person name="O'Donnell K."/>
            <person name="Kasson M."/>
        </authorList>
    </citation>
    <scope>NUCLEOTIDE SEQUENCE [LARGE SCALE GENOMIC DNA]</scope>
    <source>
        <strain evidence="1 2">NRRL 20438</strain>
    </source>
</reference>
<accession>A0A428SG57</accession>
<evidence type="ECO:0000313" key="1">
    <source>
        <dbReference type="EMBL" id="RSL88746.1"/>
    </source>
</evidence>
<dbReference type="Proteomes" id="UP000288429">
    <property type="component" value="Unassembled WGS sequence"/>
</dbReference>
<organism evidence="1 2">
    <name type="scientific">Fusarium ambrosium</name>
    <dbReference type="NCBI Taxonomy" id="131363"/>
    <lineage>
        <taxon>Eukaryota</taxon>
        <taxon>Fungi</taxon>
        <taxon>Dikarya</taxon>
        <taxon>Ascomycota</taxon>
        <taxon>Pezizomycotina</taxon>
        <taxon>Sordariomycetes</taxon>
        <taxon>Hypocreomycetidae</taxon>
        <taxon>Hypocreales</taxon>
        <taxon>Nectriaceae</taxon>
        <taxon>Fusarium</taxon>
        <taxon>Fusarium solani species complex</taxon>
    </lineage>
</organism>
<gene>
    <name evidence="1" type="ORF">CDV31_016004</name>
</gene>
<proteinExistence type="predicted"/>